<dbReference type="PROSITE" id="PS00107">
    <property type="entry name" value="PROTEIN_KINASE_ATP"/>
    <property type="match status" value="1"/>
</dbReference>
<dbReference type="Gene3D" id="1.10.510.10">
    <property type="entry name" value="Transferase(Phosphotransferase) domain 1"/>
    <property type="match status" value="2"/>
</dbReference>
<dbReference type="PROSITE" id="PS00108">
    <property type="entry name" value="PROTEIN_KINASE_ST"/>
    <property type="match status" value="1"/>
</dbReference>
<dbReference type="SMART" id="SM00220">
    <property type="entry name" value="S_TKc"/>
    <property type="match status" value="1"/>
</dbReference>
<evidence type="ECO:0000256" key="8">
    <source>
        <dbReference type="SAM" id="MobiDB-lite"/>
    </source>
</evidence>
<keyword evidence="3 6" id="KW-0547">Nucleotide-binding</keyword>
<evidence type="ECO:0000313" key="10">
    <source>
        <dbReference type="EMBL" id="KER25819.1"/>
    </source>
</evidence>
<dbReference type="InterPro" id="IPR017441">
    <property type="entry name" value="Protein_kinase_ATP_BS"/>
</dbReference>
<name>A0A075AD35_OPIVI</name>
<dbReference type="GeneID" id="20320973"/>
<dbReference type="InterPro" id="IPR043128">
    <property type="entry name" value="Rev_trsase/Diguanyl_cyclase"/>
</dbReference>
<evidence type="ECO:0000256" key="7">
    <source>
        <dbReference type="SAM" id="Coils"/>
    </source>
</evidence>
<evidence type="ECO:0000256" key="5">
    <source>
        <dbReference type="ARBA" id="ARBA00022840"/>
    </source>
</evidence>
<keyword evidence="11" id="KW-1185">Reference proteome</keyword>
<feature type="region of interest" description="Disordered" evidence="8">
    <location>
        <begin position="1339"/>
        <end position="1390"/>
    </location>
</feature>
<feature type="compositionally biased region" description="Polar residues" evidence="8">
    <location>
        <begin position="1339"/>
        <end position="1348"/>
    </location>
</feature>
<feature type="domain" description="Protein kinase" evidence="9">
    <location>
        <begin position="203"/>
        <end position="697"/>
    </location>
</feature>
<keyword evidence="4" id="KW-0418">Kinase</keyword>
<dbReference type="PANTHER" id="PTHR24058">
    <property type="entry name" value="DUAL SPECIFICITY PROTEIN KINASE"/>
    <property type="match status" value="1"/>
</dbReference>
<dbReference type="Gene3D" id="3.30.70.270">
    <property type="match status" value="1"/>
</dbReference>
<dbReference type="InterPro" id="IPR008271">
    <property type="entry name" value="Ser/Thr_kinase_AS"/>
</dbReference>
<sequence>MYGVIPNQNVGIRAFIPICESNNTQVHPSIHIVPGGHVFKENKLKIAKHCGNLPLRFQGSITDLSKKYLGGMVSCNADTYPSYSHALTKKRKAHEANLHLHDDSSAPQIQCRYAPPSPVGLPQGTGARIALRNSTIPAKQVHHVPDCTTGLIVPGSSGSIPTFTNYANQTAVAASKTCPKPAAAQGDYAIVVGEMLRSSNESYEVLAFLGRGTFGQVVKCRCSSTKRCVAIKILKNLPSYLRQGNVEIQILQTLSQQDTESHNIVRAIECFQHKNHMCFVFELLEQNLYEYLKSNKFRPLSLLEIRPITQQVLTALSKLKSLGLIHADLKPENIMLVSSTTGIMRYRVKVIDFGSACHSSKAVQNTYLQSRYYRAPEILLGLPFNEAIDMWSLGCVIAELFLGWPLYPGSSEYDQSPTAHPDHASDIMERFPIVFHSGLGQCTATQAVLHLVPGATPVFRPKRPVPYASLPLVDAELQRLEEQGVLSPVSYSAWAAPIVVVKKPNGGIRICADFSTGLNAAIQQHHYSLPVPDDLFTVLNAGGMGLAEEPHLEPFTQKSDPQSSGKTYGFARGPFPLSLTRMRYIVETQGPPPPDLLQNAGKCSTFFIRDPYHCDWRLKTQEEYTLETGQQAKEARKYFFTSLSQICEVPGVPSPSDPDRELDIEDRQQFASLLSLMLKMRPSERVVPDSALLHPFITMLHLQAYPFSKRFHESLTLMQVCHEATRRQHLLSARSNLQQFSSLPSLHEHSSTGIISTAPSPDSSTTKAMLGPEASISLPHTSMCHPSGSAVAYYAAAAVAAALTKPASQSVVEERMFSDPNNLRHYRMPNLVNDTNQQSSVTIFNNTQSCATAMEPSPTTVFLAHPKADVYQSTQDVHSGFLGNRVSVPYSLSLYDLVAASGNALSLLNAVAAPVSSNFVAASVSNHQRVSSHSSRGCLYQLRQPPINRSELDPRLPAEQAEEAALVLSSYIGQEQSQLHRCEPYISVNVAPTTVSSTSLETVDLRDRLNAFVQQQQQQHQQQQQQQQLYRNPAAAFVAVQQRQQQQQPQQHHILSSHQPQEPILFAPSAAELNSLHVTNPYQTGLLPRTRALVQCSVPTSQQRIQFHQAKQRQTAVNFQSIPATRVVATHLLSGSRLQPQAGIVKPIYTAAIPLMSNPAVYVQELPQNYTTLLQQQPHHHGPKITPSYPRSASPSSTMARNNQLLTATDQTLPINLVTSAELDIGRERPPITPETSKWAPDLVSDYSTTQLRLTPERVNDSRPKSIPSLSGAECSHVNACLPVGRVQPMIKQEDCSSSTCFLPSPTLNYMSGNFRNTAGTSIYNDGATQRRIPPHCITRNSYHSGQPMSPDRPSIVTAPSTSSTRSSLRKQSRLSFSPSDTESQTAHHLSAAHAAAAAYHNLMYFQLQQQQQHQQHRNQVPAVNFPTMPAIHLRASHHCAVPQPNTVQLPIVNDAWPTTASMPELDDSTAAAASYYAAAAAAAAAAVAQREQQQQQEQQHRQELELLLNQHAAQFHPHQLSAVAAAGDQHHHLSAQLFRQQ</sequence>
<evidence type="ECO:0000259" key="9">
    <source>
        <dbReference type="PROSITE" id="PS50011"/>
    </source>
</evidence>
<dbReference type="KEGG" id="ovi:T265_06794"/>
<dbReference type="Gene3D" id="3.10.10.10">
    <property type="entry name" value="HIV Type 1 Reverse Transcriptase, subunit A, domain 1"/>
    <property type="match status" value="1"/>
</dbReference>
<feature type="compositionally biased region" description="Polar residues" evidence="8">
    <location>
        <begin position="1189"/>
        <end position="1198"/>
    </location>
</feature>
<dbReference type="InterPro" id="IPR000719">
    <property type="entry name" value="Prot_kinase_dom"/>
</dbReference>
<keyword evidence="7" id="KW-0175">Coiled coil</keyword>
<dbReference type="Proteomes" id="UP000054324">
    <property type="component" value="Unassembled WGS sequence"/>
</dbReference>
<dbReference type="GO" id="GO:0005634">
    <property type="term" value="C:nucleus"/>
    <property type="evidence" value="ECO:0007669"/>
    <property type="project" value="TreeGrafter"/>
</dbReference>
<reference evidence="10 11" key="1">
    <citation type="submission" date="2013-11" db="EMBL/GenBank/DDBJ databases">
        <title>Opisthorchis viverrini - life in the bile duct.</title>
        <authorList>
            <person name="Young N.D."/>
            <person name="Nagarajan N."/>
            <person name="Lin S.J."/>
            <person name="Korhonen P.K."/>
            <person name="Jex A.R."/>
            <person name="Hall R.S."/>
            <person name="Safavi-Hemami H."/>
            <person name="Kaewkong W."/>
            <person name="Bertrand D."/>
            <person name="Gao S."/>
            <person name="Seet Q."/>
            <person name="Wongkham S."/>
            <person name="Teh B.T."/>
            <person name="Wongkham C."/>
            <person name="Intapan P.M."/>
            <person name="Maleewong W."/>
            <person name="Yang X."/>
            <person name="Hu M."/>
            <person name="Wang Z."/>
            <person name="Hofmann A."/>
            <person name="Sternberg P.W."/>
            <person name="Tan P."/>
            <person name="Wang J."/>
            <person name="Gasser R.B."/>
        </authorList>
    </citation>
    <scope>NUCLEOTIDE SEQUENCE [LARGE SCALE GENOMIC DNA]</scope>
</reference>
<dbReference type="InterPro" id="IPR043502">
    <property type="entry name" value="DNA/RNA_pol_sf"/>
</dbReference>
<dbReference type="SUPFAM" id="SSF56112">
    <property type="entry name" value="Protein kinase-like (PK-like)"/>
    <property type="match status" value="1"/>
</dbReference>
<evidence type="ECO:0000313" key="11">
    <source>
        <dbReference type="Proteomes" id="UP000054324"/>
    </source>
</evidence>
<dbReference type="OrthoDB" id="10030361at2759"/>
<dbReference type="STRING" id="6198.A0A075AD35"/>
<dbReference type="Pfam" id="PF00069">
    <property type="entry name" value="Pkinase"/>
    <property type="match status" value="1"/>
</dbReference>
<keyword evidence="5 6" id="KW-0067">ATP-binding</keyword>
<proteinExistence type="predicted"/>
<dbReference type="InterPro" id="IPR011009">
    <property type="entry name" value="Kinase-like_dom_sf"/>
</dbReference>
<dbReference type="EMBL" id="KL596765">
    <property type="protein sequence ID" value="KER25819.1"/>
    <property type="molecule type" value="Genomic_DNA"/>
</dbReference>
<keyword evidence="1" id="KW-0723">Serine/threonine-protein kinase</keyword>
<dbReference type="SUPFAM" id="SSF56672">
    <property type="entry name" value="DNA/RNA polymerases"/>
    <property type="match status" value="1"/>
</dbReference>
<organism evidence="10 11">
    <name type="scientific">Opisthorchis viverrini</name>
    <name type="common">Southeast Asian liver fluke</name>
    <dbReference type="NCBI Taxonomy" id="6198"/>
    <lineage>
        <taxon>Eukaryota</taxon>
        <taxon>Metazoa</taxon>
        <taxon>Spiralia</taxon>
        <taxon>Lophotrochozoa</taxon>
        <taxon>Platyhelminthes</taxon>
        <taxon>Trematoda</taxon>
        <taxon>Digenea</taxon>
        <taxon>Opisthorchiida</taxon>
        <taxon>Opisthorchiata</taxon>
        <taxon>Opisthorchiidae</taxon>
        <taxon>Opisthorchis</taxon>
    </lineage>
</organism>
<feature type="compositionally biased region" description="Polar residues" evidence="8">
    <location>
        <begin position="1374"/>
        <end position="1385"/>
    </location>
</feature>
<evidence type="ECO:0000256" key="4">
    <source>
        <dbReference type="ARBA" id="ARBA00022777"/>
    </source>
</evidence>
<dbReference type="GO" id="GO:0004674">
    <property type="term" value="F:protein serine/threonine kinase activity"/>
    <property type="evidence" value="ECO:0007669"/>
    <property type="project" value="UniProtKB-KW"/>
</dbReference>
<evidence type="ECO:0000256" key="6">
    <source>
        <dbReference type="PROSITE-ProRule" id="PRU10141"/>
    </source>
</evidence>
<keyword evidence="2" id="KW-0808">Transferase</keyword>
<feature type="region of interest" description="Disordered" evidence="8">
    <location>
        <begin position="1177"/>
        <end position="1198"/>
    </location>
</feature>
<gene>
    <name evidence="10" type="ORF">T265_06794</name>
</gene>
<feature type="compositionally biased region" description="Polar residues" evidence="8">
    <location>
        <begin position="1358"/>
        <end position="1367"/>
    </location>
</feature>
<dbReference type="CTD" id="20320973"/>
<dbReference type="GO" id="GO:0004713">
    <property type="term" value="F:protein tyrosine kinase activity"/>
    <property type="evidence" value="ECO:0007669"/>
    <property type="project" value="TreeGrafter"/>
</dbReference>
<evidence type="ECO:0000256" key="1">
    <source>
        <dbReference type="ARBA" id="ARBA00022527"/>
    </source>
</evidence>
<dbReference type="PROSITE" id="PS50011">
    <property type="entry name" value="PROTEIN_KINASE_DOM"/>
    <property type="match status" value="1"/>
</dbReference>
<dbReference type="GO" id="GO:0005737">
    <property type="term" value="C:cytoplasm"/>
    <property type="evidence" value="ECO:0007669"/>
    <property type="project" value="TreeGrafter"/>
</dbReference>
<feature type="coiled-coil region" evidence="7">
    <location>
        <begin position="1484"/>
        <end position="1511"/>
    </location>
</feature>
<dbReference type="PANTHER" id="PTHR24058:SF17">
    <property type="entry name" value="HOMEODOMAIN INTERACTING PROTEIN KINASE, ISOFORM D"/>
    <property type="match status" value="1"/>
</dbReference>
<feature type="binding site" evidence="6">
    <location>
        <position position="232"/>
    </location>
    <ligand>
        <name>ATP</name>
        <dbReference type="ChEBI" id="CHEBI:30616"/>
    </ligand>
</feature>
<protein>
    <recommendedName>
        <fullName evidence="9">Protein kinase domain-containing protein</fullName>
    </recommendedName>
</protein>
<dbReference type="GO" id="GO:0005524">
    <property type="term" value="F:ATP binding"/>
    <property type="evidence" value="ECO:0007669"/>
    <property type="project" value="UniProtKB-UniRule"/>
</dbReference>
<evidence type="ECO:0000256" key="3">
    <source>
        <dbReference type="ARBA" id="ARBA00022741"/>
    </source>
</evidence>
<evidence type="ECO:0000256" key="2">
    <source>
        <dbReference type="ARBA" id="ARBA00022679"/>
    </source>
</evidence>
<dbReference type="InterPro" id="IPR050494">
    <property type="entry name" value="Ser_Thr_dual-spec_kinase"/>
</dbReference>
<dbReference type="RefSeq" id="XP_009170423.1">
    <property type="nucleotide sequence ID" value="XM_009172159.1"/>
</dbReference>
<dbReference type="Gene3D" id="3.30.200.20">
    <property type="entry name" value="Phosphorylase Kinase, domain 1"/>
    <property type="match status" value="1"/>
</dbReference>
<accession>A0A075AD35</accession>